<sequence>MREDAGYQLVITSNQPTIATRKRIPFVMTHQRWLLWLIAGFGVMLCALETQAQDLPTIKLKSVKTVKLDGPAYSVAAHPHQPWIAVGLDKSILLTHLDGSKLHTWNWPAGQVRGISFSPDGSTLAAGSYQSVQLLKVNAGTDGNPTLEPLKTLPGHRGYVLDLAWSPDGKRLATACDDEAARVFLVETAQRQFMLIDHGFPVTSVAWSPSGEWLATSAGDETRAFKAGEVFLREATTGEVLHKLTGFERPVLAIQFTPQSDFLICGGLDEKCFVFQTKDGQPLGFYGGHARPVRRIVTATSQTPRLPIAITGSGGRFAGKNETHIWTVDSGDQLALDESHTSQITGVALSPSANRMITVGRDQTAQISDVQGLQAQPGLSVSTLTVPKPNQSPEAKWPPPPAIPCP</sequence>
<feature type="compositionally biased region" description="Pro residues" evidence="4">
    <location>
        <begin position="396"/>
        <end position="406"/>
    </location>
</feature>
<name>A0A518GN69_9PLAN</name>
<evidence type="ECO:0000256" key="1">
    <source>
        <dbReference type="ARBA" id="ARBA00022574"/>
    </source>
</evidence>
<evidence type="ECO:0000313" key="7">
    <source>
        <dbReference type="Proteomes" id="UP000315349"/>
    </source>
</evidence>
<dbReference type="InterPro" id="IPR015943">
    <property type="entry name" value="WD40/YVTN_repeat-like_dom_sf"/>
</dbReference>
<protein>
    <submittedName>
        <fullName evidence="6">WD domain, G-beta repeat</fullName>
    </submittedName>
</protein>
<keyword evidence="2" id="KW-0677">Repeat</keyword>
<dbReference type="Pfam" id="PF00400">
    <property type="entry name" value="WD40"/>
    <property type="match status" value="5"/>
</dbReference>
<keyword evidence="5" id="KW-0812">Transmembrane</keyword>
<dbReference type="SUPFAM" id="SSF50978">
    <property type="entry name" value="WD40 repeat-like"/>
    <property type="match status" value="1"/>
</dbReference>
<evidence type="ECO:0000256" key="2">
    <source>
        <dbReference type="ARBA" id="ARBA00022737"/>
    </source>
</evidence>
<feature type="repeat" description="WD" evidence="3">
    <location>
        <begin position="153"/>
        <end position="194"/>
    </location>
</feature>
<dbReference type="PROSITE" id="PS50082">
    <property type="entry name" value="WD_REPEATS_2"/>
    <property type="match status" value="1"/>
</dbReference>
<dbReference type="PANTHER" id="PTHR19848">
    <property type="entry name" value="WD40 REPEAT PROTEIN"/>
    <property type="match status" value="1"/>
</dbReference>
<dbReference type="SMART" id="SM00320">
    <property type="entry name" value="WD40"/>
    <property type="match status" value="6"/>
</dbReference>
<keyword evidence="5" id="KW-0472">Membrane</keyword>
<dbReference type="InterPro" id="IPR036322">
    <property type="entry name" value="WD40_repeat_dom_sf"/>
</dbReference>
<gene>
    <name evidence="6" type="ORF">Spb1_19210</name>
</gene>
<proteinExistence type="predicted"/>
<reference evidence="6 7" key="1">
    <citation type="submission" date="2019-02" db="EMBL/GenBank/DDBJ databases">
        <title>Deep-cultivation of Planctomycetes and their phenomic and genomic characterization uncovers novel biology.</title>
        <authorList>
            <person name="Wiegand S."/>
            <person name="Jogler M."/>
            <person name="Boedeker C."/>
            <person name="Pinto D."/>
            <person name="Vollmers J."/>
            <person name="Rivas-Marin E."/>
            <person name="Kohn T."/>
            <person name="Peeters S.H."/>
            <person name="Heuer A."/>
            <person name="Rast P."/>
            <person name="Oberbeckmann S."/>
            <person name="Bunk B."/>
            <person name="Jeske O."/>
            <person name="Meyerdierks A."/>
            <person name="Storesund J.E."/>
            <person name="Kallscheuer N."/>
            <person name="Luecker S."/>
            <person name="Lage O.M."/>
            <person name="Pohl T."/>
            <person name="Merkel B.J."/>
            <person name="Hornburger P."/>
            <person name="Mueller R.-W."/>
            <person name="Bruemmer F."/>
            <person name="Labrenz M."/>
            <person name="Spormann A.M."/>
            <person name="Op den Camp H."/>
            <person name="Overmann J."/>
            <person name="Amann R."/>
            <person name="Jetten M.S.M."/>
            <person name="Mascher T."/>
            <person name="Medema M.H."/>
            <person name="Devos D.P."/>
            <person name="Kaster A.-K."/>
            <person name="Ovreas L."/>
            <person name="Rohde M."/>
            <person name="Galperin M.Y."/>
            <person name="Jogler C."/>
        </authorList>
    </citation>
    <scope>NUCLEOTIDE SEQUENCE [LARGE SCALE GENOMIC DNA]</scope>
    <source>
        <strain evidence="6 7">Spb1</strain>
    </source>
</reference>
<dbReference type="AlphaFoldDB" id="A0A518GN69"/>
<dbReference type="PANTHER" id="PTHR19848:SF8">
    <property type="entry name" value="F-BOX AND WD REPEAT DOMAIN CONTAINING 7"/>
    <property type="match status" value="1"/>
</dbReference>
<evidence type="ECO:0000256" key="3">
    <source>
        <dbReference type="PROSITE-ProRule" id="PRU00221"/>
    </source>
</evidence>
<dbReference type="EMBL" id="CP036299">
    <property type="protein sequence ID" value="QDV29994.1"/>
    <property type="molecule type" value="Genomic_DNA"/>
</dbReference>
<dbReference type="KEGG" id="peh:Spb1_19210"/>
<feature type="transmembrane region" description="Helical" evidence="5">
    <location>
        <begin position="33"/>
        <end position="52"/>
    </location>
</feature>
<accession>A0A518GN69</accession>
<dbReference type="Proteomes" id="UP000315349">
    <property type="component" value="Chromosome"/>
</dbReference>
<dbReference type="PROSITE" id="PS50294">
    <property type="entry name" value="WD_REPEATS_REGION"/>
    <property type="match status" value="1"/>
</dbReference>
<dbReference type="Gene3D" id="2.130.10.10">
    <property type="entry name" value="YVTN repeat-like/Quinoprotein amine dehydrogenase"/>
    <property type="match status" value="3"/>
</dbReference>
<dbReference type="InterPro" id="IPR001680">
    <property type="entry name" value="WD40_rpt"/>
</dbReference>
<keyword evidence="5" id="KW-1133">Transmembrane helix</keyword>
<evidence type="ECO:0000256" key="5">
    <source>
        <dbReference type="SAM" id="Phobius"/>
    </source>
</evidence>
<feature type="region of interest" description="Disordered" evidence="4">
    <location>
        <begin position="386"/>
        <end position="406"/>
    </location>
</feature>
<keyword evidence="7" id="KW-1185">Reference proteome</keyword>
<evidence type="ECO:0000313" key="6">
    <source>
        <dbReference type="EMBL" id="QDV29994.1"/>
    </source>
</evidence>
<keyword evidence="1 3" id="KW-0853">WD repeat</keyword>
<evidence type="ECO:0000256" key="4">
    <source>
        <dbReference type="SAM" id="MobiDB-lite"/>
    </source>
</evidence>
<organism evidence="6 7">
    <name type="scientific">Planctopirus ephydatiae</name>
    <dbReference type="NCBI Taxonomy" id="2528019"/>
    <lineage>
        <taxon>Bacteria</taxon>
        <taxon>Pseudomonadati</taxon>
        <taxon>Planctomycetota</taxon>
        <taxon>Planctomycetia</taxon>
        <taxon>Planctomycetales</taxon>
        <taxon>Planctomycetaceae</taxon>
        <taxon>Planctopirus</taxon>
    </lineage>
</organism>